<feature type="transmembrane region" description="Helical" evidence="1">
    <location>
        <begin position="212"/>
        <end position="232"/>
    </location>
</feature>
<gene>
    <name evidence="2" type="ORF">BD626DRAFT_573207</name>
</gene>
<evidence type="ECO:0000313" key="3">
    <source>
        <dbReference type="Proteomes" id="UP000320762"/>
    </source>
</evidence>
<name>A0A550C2D3_9AGAR</name>
<feature type="transmembrane region" description="Helical" evidence="1">
    <location>
        <begin position="82"/>
        <end position="102"/>
    </location>
</feature>
<feature type="transmembrane region" description="Helical" evidence="1">
    <location>
        <begin position="123"/>
        <end position="145"/>
    </location>
</feature>
<feature type="transmembrane region" description="Helical" evidence="1">
    <location>
        <begin position="46"/>
        <end position="70"/>
    </location>
</feature>
<comment type="caution">
    <text evidence="2">The sequence shown here is derived from an EMBL/GenBank/DDBJ whole genome shotgun (WGS) entry which is preliminary data.</text>
</comment>
<protein>
    <submittedName>
        <fullName evidence="2">Uncharacterized protein</fullName>
    </submittedName>
</protein>
<keyword evidence="3" id="KW-1185">Reference proteome</keyword>
<feature type="transmembrane region" description="Helical" evidence="1">
    <location>
        <begin position="12"/>
        <end position="34"/>
    </location>
</feature>
<evidence type="ECO:0000256" key="1">
    <source>
        <dbReference type="SAM" id="Phobius"/>
    </source>
</evidence>
<dbReference type="EMBL" id="VDMD01000032">
    <property type="protein sequence ID" value="TRM58950.1"/>
    <property type="molecule type" value="Genomic_DNA"/>
</dbReference>
<keyword evidence="1" id="KW-1133">Transmembrane helix</keyword>
<reference evidence="2 3" key="1">
    <citation type="journal article" date="2019" name="New Phytol.">
        <title>Comparative genomics reveals unique wood-decay strategies and fruiting body development in the Schizophyllaceae.</title>
        <authorList>
            <person name="Almasi E."/>
            <person name="Sahu N."/>
            <person name="Krizsan K."/>
            <person name="Balint B."/>
            <person name="Kovacs G.M."/>
            <person name="Kiss B."/>
            <person name="Cseklye J."/>
            <person name="Drula E."/>
            <person name="Henrissat B."/>
            <person name="Nagy I."/>
            <person name="Chovatia M."/>
            <person name="Adam C."/>
            <person name="LaButti K."/>
            <person name="Lipzen A."/>
            <person name="Riley R."/>
            <person name="Grigoriev I.V."/>
            <person name="Nagy L.G."/>
        </authorList>
    </citation>
    <scope>NUCLEOTIDE SEQUENCE [LARGE SCALE GENOMIC DNA]</scope>
    <source>
        <strain evidence="2 3">NL-1724</strain>
    </source>
</reference>
<feature type="transmembrane region" description="Helical" evidence="1">
    <location>
        <begin position="165"/>
        <end position="191"/>
    </location>
</feature>
<evidence type="ECO:0000313" key="2">
    <source>
        <dbReference type="EMBL" id="TRM58950.1"/>
    </source>
</evidence>
<organism evidence="2 3">
    <name type="scientific">Schizophyllum amplum</name>
    <dbReference type="NCBI Taxonomy" id="97359"/>
    <lineage>
        <taxon>Eukaryota</taxon>
        <taxon>Fungi</taxon>
        <taxon>Dikarya</taxon>
        <taxon>Basidiomycota</taxon>
        <taxon>Agaricomycotina</taxon>
        <taxon>Agaricomycetes</taxon>
        <taxon>Agaricomycetidae</taxon>
        <taxon>Agaricales</taxon>
        <taxon>Schizophyllaceae</taxon>
        <taxon>Schizophyllum</taxon>
    </lineage>
</organism>
<dbReference type="OrthoDB" id="3248740at2759"/>
<dbReference type="Proteomes" id="UP000320762">
    <property type="component" value="Unassembled WGS sequence"/>
</dbReference>
<keyword evidence="1" id="KW-0472">Membrane</keyword>
<sequence>MSSAPTRLYHDAAISEAIIALAYGVHTTLYLASLSALAKRTSKRPYFLLVTITLMFITSTAFFTLATFLKARALLALYRSDIFIALTARTAGPAAALARINYILSDAIVTWRAWILWPQNRPVMCALALALLLTTVGGFSEFGYTYAKYGPSSATSSLADRTDNVIRACAAALLVVLTNLLSTTLVAIKVWQYRRDVKSHLGRTTQTRVEKILLLLAESGVLYSAIWLAYLAVGFDNVDVYDGHDLTVASGISVVIPSIAGVYPTLVVLICALQNSPTHHIETIGLNASMCDSGGTPADARAGVRPGEALIFHVTDSAGSTGPVATSGSRP</sequence>
<accession>A0A550C2D3</accession>
<feature type="transmembrane region" description="Helical" evidence="1">
    <location>
        <begin position="252"/>
        <end position="273"/>
    </location>
</feature>
<proteinExistence type="predicted"/>
<dbReference type="AlphaFoldDB" id="A0A550C2D3"/>
<keyword evidence="1" id="KW-0812">Transmembrane</keyword>